<dbReference type="EMBL" id="LUCH01024462">
    <property type="protein sequence ID" value="KAF5394006.1"/>
    <property type="molecule type" value="Genomic_DNA"/>
</dbReference>
<evidence type="ECO:0000256" key="3">
    <source>
        <dbReference type="ARBA" id="ARBA00023274"/>
    </source>
</evidence>
<dbReference type="GO" id="GO:0005840">
    <property type="term" value="C:ribosome"/>
    <property type="evidence" value="ECO:0007669"/>
    <property type="project" value="UniProtKB-KW"/>
</dbReference>
<dbReference type="InterPro" id="IPR023407">
    <property type="entry name" value="Ribosomal_eS27_Zn-bd_dom_sf"/>
</dbReference>
<evidence type="ECO:0000256" key="2">
    <source>
        <dbReference type="ARBA" id="ARBA00022980"/>
    </source>
</evidence>
<proteinExistence type="predicted"/>
<accession>A0A8J4SXW9</accession>
<keyword evidence="3" id="KW-0687">Ribonucleoprotein</keyword>
<dbReference type="InterPro" id="IPR000592">
    <property type="entry name" value="Ribosomal_eS27"/>
</dbReference>
<evidence type="ECO:0000313" key="4">
    <source>
        <dbReference type="EMBL" id="KAF5394006.1"/>
    </source>
</evidence>
<keyword evidence="1" id="KW-0862">Zinc</keyword>
<evidence type="ECO:0000313" key="5">
    <source>
        <dbReference type="Proteomes" id="UP000748531"/>
    </source>
</evidence>
<comment type="caution">
    <text evidence="4">The sequence shown here is derived from an EMBL/GenBank/DDBJ whole genome shotgun (WGS) entry which is preliminary data.</text>
</comment>
<dbReference type="OrthoDB" id="5567124at2759"/>
<keyword evidence="5" id="KW-1185">Reference proteome</keyword>
<dbReference type="Gene3D" id="2.20.25.100">
    <property type="entry name" value="Zn-binding ribosomal proteins"/>
    <property type="match status" value="1"/>
</dbReference>
<reference evidence="4" key="1">
    <citation type="submission" date="2019-05" db="EMBL/GenBank/DDBJ databases">
        <title>Annotation for the trematode Paragonimus heterotremus.</title>
        <authorList>
            <person name="Choi Y.-J."/>
        </authorList>
    </citation>
    <scope>NUCLEOTIDE SEQUENCE</scope>
    <source>
        <strain evidence="4">LC</strain>
    </source>
</reference>
<gene>
    <name evidence="4" type="ORF">PHET_12427</name>
</gene>
<dbReference type="GO" id="GO:0006412">
    <property type="term" value="P:translation"/>
    <property type="evidence" value="ECO:0007669"/>
    <property type="project" value="InterPro"/>
</dbReference>
<dbReference type="GO" id="GO:0003735">
    <property type="term" value="F:structural constituent of ribosome"/>
    <property type="evidence" value="ECO:0007669"/>
    <property type="project" value="InterPro"/>
</dbReference>
<organism evidence="4 5">
    <name type="scientific">Paragonimus heterotremus</name>
    <dbReference type="NCBI Taxonomy" id="100268"/>
    <lineage>
        <taxon>Eukaryota</taxon>
        <taxon>Metazoa</taxon>
        <taxon>Spiralia</taxon>
        <taxon>Lophotrochozoa</taxon>
        <taxon>Platyhelminthes</taxon>
        <taxon>Trematoda</taxon>
        <taxon>Digenea</taxon>
        <taxon>Plagiorchiida</taxon>
        <taxon>Troglotremata</taxon>
        <taxon>Troglotrematidae</taxon>
        <taxon>Paragonimus</taxon>
    </lineage>
</organism>
<evidence type="ECO:0000256" key="1">
    <source>
        <dbReference type="ARBA" id="ARBA00022833"/>
    </source>
</evidence>
<name>A0A8J4SXW9_9TREM</name>
<keyword evidence="2 4" id="KW-0689">Ribosomal protein</keyword>
<dbReference type="AlphaFoldDB" id="A0A8J4SXW9"/>
<dbReference type="PANTHER" id="PTHR11594">
    <property type="entry name" value="40S RIBOSOMAL PROTEIN S27"/>
    <property type="match status" value="1"/>
</dbReference>
<protein>
    <submittedName>
        <fullName evidence="4">Zinc-binding ribosomal protein family protein</fullName>
    </submittedName>
</protein>
<dbReference type="GO" id="GO:1990904">
    <property type="term" value="C:ribonucleoprotein complex"/>
    <property type="evidence" value="ECO:0007669"/>
    <property type="project" value="UniProtKB-KW"/>
</dbReference>
<dbReference type="Proteomes" id="UP000748531">
    <property type="component" value="Unassembled WGS sequence"/>
</dbReference>
<sequence>MPLAVDLLHPSLREEKRRCKLKRLVPSPNSFFMDVKCPDCIQPCSDPGCLSRLRSCALPTHRRTNAISERYRKKTR</sequence>